<feature type="domain" description="Sulfatase N-terminal" evidence="8">
    <location>
        <begin position="21"/>
        <end position="396"/>
    </location>
</feature>
<comment type="similarity">
    <text evidence="2">Belongs to the sulfatase family.</text>
</comment>
<proteinExistence type="inferred from homology"/>
<dbReference type="PROSITE" id="PS00149">
    <property type="entry name" value="SULFATASE_2"/>
    <property type="match status" value="1"/>
</dbReference>
<dbReference type="InterPro" id="IPR000917">
    <property type="entry name" value="Sulfatase_N"/>
</dbReference>
<dbReference type="GO" id="GO:0046872">
    <property type="term" value="F:metal ion binding"/>
    <property type="evidence" value="ECO:0007669"/>
    <property type="project" value="UniProtKB-KW"/>
</dbReference>
<keyword evidence="10" id="KW-1185">Reference proteome</keyword>
<keyword evidence="4 7" id="KW-0732">Signal</keyword>
<dbReference type="InterPro" id="IPR035874">
    <property type="entry name" value="IDS"/>
</dbReference>
<evidence type="ECO:0000313" key="10">
    <source>
        <dbReference type="Proteomes" id="UP001219518"/>
    </source>
</evidence>
<protein>
    <submittedName>
        <fullName evidence="9">Iduronate 2-sulfatase</fullName>
    </submittedName>
</protein>
<evidence type="ECO:0000313" key="9">
    <source>
        <dbReference type="EMBL" id="KAK3932967.1"/>
    </source>
</evidence>
<dbReference type="Gene3D" id="3.40.720.10">
    <property type="entry name" value="Alkaline Phosphatase, subunit A"/>
    <property type="match status" value="1"/>
</dbReference>
<evidence type="ECO:0000256" key="7">
    <source>
        <dbReference type="SAM" id="SignalP"/>
    </source>
</evidence>
<evidence type="ECO:0000256" key="5">
    <source>
        <dbReference type="ARBA" id="ARBA00022801"/>
    </source>
</evidence>
<dbReference type="InterPro" id="IPR017850">
    <property type="entry name" value="Alkaline_phosphatase_core_sf"/>
</dbReference>
<evidence type="ECO:0000259" key="8">
    <source>
        <dbReference type="Pfam" id="PF00884"/>
    </source>
</evidence>
<keyword evidence="6" id="KW-0106">Calcium</keyword>
<dbReference type="CDD" id="cd16030">
    <property type="entry name" value="iduronate-2-sulfatase"/>
    <property type="match status" value="1"/>
</dbReference>
<dbReference type="EMBL" id="JAHWGI010001442">
    <property type="protein sequence ID" value="KAK3932967.1"/>
    <property type="molecule type" value="Genomic_DNA"/>
</dbReference>
<name>A0AAE1I3X0_9NEOP</name>
<dbReference type="Pfam" id="PF00884">
    <property type="entry name" value="Sulfatase"/>
    <property type="match status" value="1"/>
</dbReference>
<dbReference type="GO" id="GO:0005737">
    <property type="term" value="C:cytoplasm"/>
    <property type="evidence" value="ECO:0007669"/>
    <property type="project" value="TreeGrafter"/>
</dbReference>
<dbReference type="AlphaFoldDB" id="A0AAE1I3X0"/>
<feature type="signal peptide" evidence="7">
    <location>
        <begin position="1"/>
        <end position="16"/>
    </location>
</feature>
<dbReference type="GO" id="GO:0004423">
    <property type="term" value="F:iduronate-2-sulfatase activity"/>
    <property type="evidence" value="ECO:0007669"/>
    <property type="project" value="InterPro"/>
</dbReference>
<dbReference type="SUPFAM" id="SSF53649">
    <property type="entry name" value="Alkaline phosphatase-like"/>
    <property type="match status" value="1"/>
</dbReference>
<comment type="caution">
    <text evidence="9">The sequence shown here is derived from an EMBL/GenBank/DDBJ whole genome shotgun (WGS) entry which is preliminary data.</text>
</comment>
<comment type="cofactor">
    <cofactor evidence="1">
        <name>Ca(2+)</name>
        <dbReference type="ChEBI" id="CHEBI:29108"/>
    </cofactor>
</comment>
<reference evidence="9" key="2">
    <citation type="journal article" date="2023" name="BMC Genomics">
        <title>Pest status, molecular evolution, and epigenetic factors derived from the genome assembly of Frankliniella fusca, a thysanopteran phytovirus vector.</title>
        <authorList>
            <person name="Catto M.A."/>
            <person name="Labadie P.E."/>
            <person name="Jacobson A.L."/>
            <person name="Kennedy G.G."/>
            <person name="Srinivasan R."/>
            <person name="Hunt B.G."/>
        </authorList>
    </citation>
    <scope>NUCLEOTIDE SEQUENCE</scope>
    <source>
        <strain evidence="9">PL_HMW_Pooled</strain>
    </source>
</reference>
<organism evidence="9 10">
    <name type="scientific">Frankliniella fusca</name>
    <dbReference type="NCBI Taxonomy" id="407009"/>
    <lineage>
        <taxon>Eukaryota</taxon>
        <taxon>Metazoa</taxon>
        <taxon>Ecdysozoa</taxon>
        <taxon>Arthropoda</taxon>
        <taxon>Hexapoda</taxon>
        <taxon>Insecta</taxon>
        <taxon>Pterygota</taxon>
        <taxon>Neoptera</taxon>
        <taxon>Paraneoptera</taxon>
        <taxon>Thysanoptera</taxon>
        <taxon>Terebrantia</taxon>
        <taxon>Thripoidea</taxon>
        <taxon>Thripidae</taxon>
        <taxon>Frankliniella</taxon>
    </lineage>
</organism>
<dbReference type="PANTHER" id="PTHR45953">
    <property type="entry name" value="IDURONATE 2-SULFATASE"/>
    <property type="match status" value="1"/>
</dbReference>
<keyword evidence="5" id="KW-0378">Hydrolase</keyword>
<feature type="chain" id="PRO_5042214743" evidence="7">
    <location>
        <begin position="17"/>
        <end position="534"/>
    </location>
</feature>
<evidence type="ECO:0000256" key="1">
    <source>
        <dbReference type="ARBA" id="ARBA00001913"/>
    </source>
</evidence>
<evidence type="ECO:0000256" key="3">
    <source>
        <dbReference type="ARBA" id="ARBA00022723"/>
    </source>
</evidence>
<keyword evidence="3" id="KW-0479">Metal-binding</keyword>
<evidence type="ECO:0000256" key="4">
    <source>
        <dbReference type="ARBA" id="ARBA00022729"/>
    </source>
</evidence>
<reference evidence="9" key="1">
    <citation type="submission" date="2021-07" db="EMBL/GenBank/DDBJ databases">
        <authorList>
            <person name="Catto M.A."/>
            <person name="Jacobson A."/>
            <person name="Kennedy G."/>
            <person name="Labadie P."/>
            <person name="Hunt B.G."/>
            <person name="Srinivasan R."/>
        </authorList>
    </citation>
    <scope>NUCLEOTIDE SEQUENCE</scope>
    <source>
        <strain evidence="9">PL_HMW_Pooled</strain>
        <tissue evidence="9">Head</tissue>
    </source>
</reference>
<evidence type="ECO:0000256" key="2">
    <source>
        <dbReference type="ARBA" id="ARBA00008779"/>
    </source>
</evidence>
<sequence>MAFCVLILIVTQLCQAFSENQNVLFIIVDDLRTSLGCYGDKVAHSPNIDLLAQQSFVFTNAYSQQALCGPSRTSLLTSRSPHHLNQYDVHQYWRLSAGNFTSLPQYFKESGYRTVSIGKVFHPGKCSNFVDDQPFSWSVQPFHPKSERFKNAPVCPSINGSGNSMSIVCPVDVQDQPGETLPDLESLGKAEKYLENHVQNTLEEPFFLAVGFHKPHIPLKFPQEYLSTTLFTLGYSIRKWKKLKHKYHPLEKMSLPHMKRRPPKLPSSAWNPWLDLRKRDDIRHLNISFPWGEVPNEWALRLRQSYYASVTYIDHLIGRLIKKIDELKLKKNTIILLTSDHGWSLGEHGEWSKYSNYEVSTHIPLILSIPGKTGRHIKHLVELLDVFPTLVDTAGIKGGIPECVNGYTDTFCTDGRSLTPLLDNIKREVLPWRRGAFSQYPRPGDYPVMKPNSDQPDQQDIKVMGYSVRTSRHRYTEWLLFDPKINKANWTQVYGSELYDHTIDPEENLNLSDREVLNPLIVSLKEMLYKRWGD</sequence>
<evidence type="ECO:0000256" key="6">
    <source>
        <dbReference type="ARBA" id="ARBA00022837"/>
    </source>
</evidence>
<accession>A0AAE1I3X0</accession>
<dbReference type="PANTHER" id="PTHR45953:SF1">
    <property type="entry name" value="IDURONATE 2-SULFATASE"/>
    <property type="match status" value="1"/>
</dbReference>
<gene>
    <name evidence="9" type="ORF">KUF71_017155</name>
</gene>
<dbReference type="Proteomes" id="UP001219518">
    <property type="component" value="Unassembled WGS sequence"/>
</dbReference>
<dbReference type="InterPro" id="IPR024607">
    <property type="entry name" value="Sulfatase_CS"/>
</dbReference>